<protein>
    <recommendedName>
        <fullName evidence="2">At4g14310 8-bladed propeller domain-containing protein</fullName>
    </recommendedName>
</protein>
<dbReference type="EMBL" id="JAXIOK010000004">
    <property type="protein sequence ID" value="KAK4773257.1"/>
    <property type="molecule type" value="Genomic_DNA"/>
</dbReference>
<dbReference type="AlphaFoldDB" id="A0AAN7L2B7"/>
<feature type="region of interest" description="Disordered" evidence="1">
    <location>
        <begin position="1"/>
        <end position="53"/>
    </location>
</feature>
<proteinExistence type="predicted"/>
<organism evidence="3 4">
    <name type="scientific">Trapa incisa</name>
    <dbReference type="NCBI Taxonomy" id="236973"/>
    <lineage>
        <taxon>Eukaryota</taxon>
        <taxon>Viridiplantae</taxon>
        <taxon>Streptophyta</taxon>
        <taxon>Embryophyta</taxon>
        <taxon>Tracheophyta</taxon>
        <taxon>Spermatophyta</taxon>
        <taxon>Magnoliopsida</taxon>
        <taxon>eudicotyledons</taxon>
        <taxon>Gunneridae</taxon>
        <taxon>Pentapetalae</taxon>
        <taxon>rosids</taxon>
        <taxon>malvids</taxon>
        <taxon>Myrtales</taxon>
        <taxon>Lythraceae</taxon>
        <taxon>Trapa</taxon>
    </lineage>
</organism>
<name>A0AAN7L2B7_9MYRT</name>
<dbReference type="InterPro" id="IPR057442">
    <property type="entry name" value="Beta-prop_At4g14310"/>
</dbReference>
<evidence type="ECO:0000256" key="1">
    <source>
        <dbReference type="SAM" id="MobiDB-lite"/>
    </source>
</evidence>
<gene>
    <name evidence="3" type="ORF">SAY87_028276</name>
</gene>
<dbReference type="PANTHER" id="PTHR35492:SF1">
    <property type="entry name" value="TRANSDUCIN_WD40 REPEAT-LIKE SUPERFAMILY PROTEIN"/>
    <property type="match status" value="1"/>
</dbReference>
<comment type="caution">
    <text evidence="3">The sequence shown here is derived from an EMBL/GenBank/DDBJ whole genome shotgun (WGS) entry which is preliminary data.</text>
</comment>
<dbReference type="InterPro" id="IPR011047">
    <property type="entry name" value="Quinoprotein_ADH-like_sf"/>
</dbReference>
<evidence type="ECO:0000313" key="3">
    <source>
        <dbReference type="EMBL" id="KAK4773257.1"/>
    </source>
</evidence>
<feature type="region of interest" description="Disordered" evidence="1">
    <location>
        <begin position="283"/>
        <end position="316"/>
    </location>
</feature>
<feature type="domain" description="At4g14310 8-bladed propeller" evidence="2">
    <location>
        <begin position="579"/>
        <end position="867"/>
    </location>
</feature>
<dbReference type="Proteomes" id="UP001345219">
    <property type="component" value="Chromosome 22"/>
</dbReference>
<accession>A0AAN7L2B7</accession>
<dbReference type="SUPFAM" id="SSF50998">
    <property type="entry name" value="Quinoprotein alcohol dehydrogenase-like"/>
    <property type="match status" value="1"/>
</dbReference>
<dbReference type="PANTHER" id="PTHR35492">
    <property type="entry name" value="TRANSDUCIN/WD40 REPEAT-LIKE SUPERFAMILY PROTEIN"/>
    <property type="match status" value="1"/>
</dbReference>
<sequence>MPASSSVLRLKDGGCNGTKIVVPKPSKPITPIPSNKPITGKENPASISKPGARMPALKSAIRPLPRAAFGDSAGRLSASSVPRGRSISPFGRSSAAGKKEMVTARVSLDGRQGHRENRVHASALGVRSSEGSGNGASCLKKSPAFEEPLMDSGDSSGLGMAVGAGSNINVEAVDLSRDVKSEVLTQKGSEVKSYVREKLPNSTRISEKLKVQVPNSEGSKGEVGSKYQSSSRLHEKLAFLEGKVKRIASDIKKTKEMLDLNNPDESKVILSDIQEKISGIEKAMNHAIRDSKDNPNDNGDSGESSEKVGHSVQNRLKNSVKGLSSEELEARLFPHHKLLRNRASLRISMVEENVSSKVEDMEVVAYFNEEQVKVPDQGRQGEAEQDDEEMDIASSSEAEDEVIDQKDVPEIVLTTDEFLNEFDDQENKKGLIIDEMNEDMSVCQPEEIGWKTTTGGWFVSEGEAVLLAHGDGSCSYYDVVNGEEKSEYKPAMDVYPNIWRDCWIVRAPGADGCSGRFVVAASAGNTLEAGFCSWEFYSKNVRAFHIEGRGPTIAHRTVLGPLSTNTPYGRALSNTALVSESRQWWYRPSGPLIISTASSQRGVRVYDIRDGEEMIKWETQKPVVSMVYSSPLQWRGRGKVVMAEGEGVSLWDVNSLVPQALLSVVPSSGRKIAALHVNNIDGEMGGGVRQRVSSSEAEGQDGVFCTQDSVEVLDFRQPSGIGLKIKNPGLVSVESVFSRGDSIFLGCTSCKSGPKRSPATQLQQFSLRKQGLVGTYSLPDASNVHSSHSAITQVWGNSSLVMGVSGLGLFVFDSVKDDTLHPFSSSPDNYAACSNFREVIGPDDLYAPSFDYSSSRALVISRDRPAICQYFA</sequence>
<keyword evidence="4" id="KW-1185">Reference proteome</keyword>
<reference evidence="3 4" key="1">
    <citation type="journal article" date="2023" name="Hortic Res">
        <title>Pangenome of water caltrop reveals structural variations and asymmetric subgenome divergence after allopolyploidization.</title>
        <authorList>
            <person name="Zhang X."/>
            <person name="Chen Y."/>
            <person name="Wang L."/>
            <person name="Yuan Y."/>
            <person name="Fang M."/>
            <person name="Shi L."/>
            <person name="Lu R."/>
            <person name="Comes H.P."/>
            <person name="Ma Y."/>
            <person name="Chen Y."/>
            <person name="Huang G."/>
            <person name="Zhou Y."/>
            <person name="Zheng Z."/>
            <person name="Qiu Y."/>
        </authorList>
    </citation>
    <scope>NUCLEOTIDE SEQUENCE [LARGE SCALE GENOMIC DNA]</scope>
    <source>
        <tissue evidence="3">Roots</tissue>
    </source>
</reference>
<evidence type="ECO:0000313" key="4">
    <source>
        <dbReference type="Proteomes" id="UP001345219"/>
    </source>
</evidence>
<dbReference type="Pfam" id="PF25465">
    <property type="entry name" value="Beta-prop_At4g14310"/>
    <property type="match status" value="1"/>
</dbReference>
<feature type="compositionally biased region" description="Basic and acidic residues" evidence="1">
    <location>
        <begin position="283"/>
        <end position="295"/>
    </location>
</feature>
<dbReference type="InterPro" id="IPR045289">
    <property type="entry name" value="At4g14310-like"/>
</dbReference>
<evidence type="ECO:0000259" key="2">
    <source>
        <dbReference type="Pfam" id="PF25465"/>
    </source>
</evidence>
<feature type="region of interest" description="Disordered" evidence="1">
    <location>
        <begin position="71"/>
        <end position="140"/>
    </location>
</feature>